<organism evidence="2 3">
    <name type="scientific">Mastigocoleus testarum BC008</name>
    <dbReference type="NCBI Taxonomy" id="371196"/>
    <lineage>
        <taxon>Bacteria</taxon>
        <taxon>Bacillati</taxon>
        <taxon>Cyanobacteriota</taxon>
        <taxon>Cyanophyceae</taxon>
        <taxon>Nostocales</taxon>
        <taxon>Hapalosiphonaceae</taxon>
        <taxon>Mastigocoleus</taxon>
    </lineage>
</organism>
<evidence type="ECO:0000313" key="2">
    <source>
        <dbReference type="EMBL" id="KST70114.1"/>
    </source>
</evidence>
<sequence>MFTARLLLLETDLNVYAIADKIGYSDAGHSEGRGKKEEGRRFYVAVCTQQAERAARPKLLVLLP</sequence>
<dbReference type="RefSeq" id="WP_058183028.1">
    <property type="nucleotide sequence ID" value="NZ_LMTZ01000004.1"/>
</dbReference>
<accession>A0A0V8A025</accession>
<protein>
    <submittedName>
        <fullName evidence="2">Uncharacterized protein</fullName>
    </submittedName>
</protein>
<dbReference type="EMBL" id="LMTZ01000004">
    <property type="protein sequence ID" value="KST70114.1"/>
    <property type="molecule type" value="Genomic_DNA"/>
</dbReference>
<evidence type="ECO:0000313" key="1">
    <source>
        <dbReference type="EMBL" id="KST70083.1"/>
    </source>
</evidence>
<dbReference type="EMBL" id="LMTZ01000005">
    <property type="protein sequence ID" value="KST70083.1"/>
    <property type="molecule type" value="Genomic_DNA"/>
</dbReference>
<dbReference type="AlphaFoldDB" id="A0A0V8A025"/>
<proteinExistence type="predicted"/>
<name>A0A0V8A025_9CYAN</name>
<reference evidence="2 3" key="1">
    <citation type="journal article" date="2015" name="Genome Announc.">
        <title>Draft Genome of the Euendolithic (true boring) Cyanobacterium Mastigocoleus testarum strain BC008.</title>
        <authorList>
            <person name="Guida B.S."/>
            <person name="Garcia-Pichel F."/>
        </authorList>
    </citation>
    <scope>NUCLEOTIDE SEQUENCE [LARGE SCALE GENOMIC DNA]</scope>
    <source>
        <strain evidence="2 3">BC008</strain>
    </source>
</reference>
<dbReference type="Proteomes" id="UP000053372">
    <property type="component" value="Unassembled WGS sequence"/>
</dbReference>
<comment type="caution">
    <text evidence="2">The sequence shown here is derived from an EMBL/GenBank/DDBJ whole genome shotgun (WGS) entry which is preliminary data.</text>
</comment>
<gene>
    <name evidence="1" type="ORF">BC008_06505</name>
    <name evidence="2" type="ORF">BC008_06675</name>
</gene>
<evidence type="ECO:0000313" key="3">
    <source>
        <dbReference type="Proteomes" id="UP000053372"/>
    </source>
</evidence>
<keyword evidence="3" id="KW-1185">Reference proteome</keyword>